<dbReference type="AlphaFoldDB" id="A0A067NES8"/>
<dbReference type="HOGENOM" id="CLU_001324_5_1_1"/>
<sequence length="255" mass="29047">MSIACHHCEALHWRDESTVKSRNSQHPEFGTCCNSGKVMLPPPRPPPPVLHALFEANDEQTREFHTNIRAYNMALAFTSLGVSQDHTINRRFGGNSWVFRIQGQLSHHSGALVPEAGCPPLYAQLYLYDPHVALQQRMSRNSHLREDTMLSLQTMLTQHHQYAPMFKHAFEVLKDHPNGPDAEIRLRVQVAPGEHVRQHNLPTADEVAMILPGDGSATDYRDIILRSRMPAETTLYRIHEGHPAYEPLHYVLFFP</sequence>
<dbReference type="Proteomes" id="UP000027073">
    <property type="component" value="Unassembled WGS sequence"/>
</dbReference>
<dbReference type="EMBL" id="KL198014">
    <property type="protein sequence ID" value="KDQ22276.1"/>
    <property type="molecule type" value="Genomic_DNA"/>
</dbReference>
<dbReference type="PANTHER" id="PTHR45786">
    <property type="entry name" value="DNA BINDING PROTEIN-LIKE"/>
    <property type="match status" value="1"/>
</dbReference>
<organism evidence="1 2">
    <name type="scientific">Pleurotus ostreatus (strain PC15)</name>
    <name type="common">Oyster mushroom</name>
    <dbReference type="NCBI Taxonomy" id="1137138"/>
    <lineage>
        <taxon>Eukaryota</taxon>
        <taxon>Fungi</taxon>
        <taxon>Dikarya</taxon>
        <taxon>Basidiomycota</taxon>
        <taxon>Agaricomycotina</taxon>
        <taxon>Agaricomycetes</taxon>
        <taxon>Agaricomycetidae</taxon>
        <taxon>Agaricales</taxon>
        <taxon>Pleurotineae</taxon>
        <taxon>Pleurotaceae</taxon>
        <taxon>Pleurotus</taxon>
    </lineage>
</organism>
<dbReference type="PANTHER" id="PTHR45786:SF74">
    <property type="entry name" value="ATP-DEPENDENT DNA HELICASE"/>
    <property type="match status" value="1"/>
</dbReference>
<accession>A0A067NES8</accession>
<dbReference type="InParanoid" id="A0A067NES8"/>
<evidence type="ECO:0000313" key="2">
    <source>
        <dbReference type="Proteomes" id="UP000027073"/>
    </source>
</evidence>
<protein>
    <recommendedName>
        <fullName evidence="3">Helitron helicase-like domain-containing protein</fullName>
    </recommendedName>
</protein>
<reference evidence="2" key="1">
    <citation type="journal article" date="2014" name="Proc. Natl. Acad. Sci. U.S.A.">
        <title>Extensive sampling of basidiomycete genomes demonstrates inadequacy of the white-rot/brown-rot paradigm for wood decay fungi.</title>
        <authorList>
            <person name="Riley R."/>
            <person name="Salamov A.A."/>
            <person name="Brown D.W."/>
            <person name="Nagy L.G."/>
            <person name="Floudas D."/>
            <person name="Held B.W."/>
            <person name="Levasseur A."/>
            <person name="Lombard V."/>
            <person name="Morin E."/>
            <person name="Otillar R."/>
            <person name="Lindquist E.A."/>
            <person name="Sun H."/>
            <person name="LaButti K.M."/>
            <person name="Schmutz J."/>
            <person name="Jabbour D."/>
            <person name="Luo H."/>
            <person name="Baker S.E."/>
            <person name="Pisabarro A.G."/>
            <person name="Walton J.D."/>
            <person name="Blanchette R.A."/>
            <person name="Henrissat B."/>
            <person name="Martin F."/>
            <person name="Cullen D."/>
            <person name="Hibbett D.S."/>
            <person name="Grigoriev I.V."/>
        </authorList>
    </citation>
    <scope>NUCLEOTIDE SEQUENCE [LARGE SCALE GENOMIC DNA]</scope>
    <source>
        <strain evidence="2">PC15</strain>
    </source>
</reference>
<dbReference type="STRING" id="1137138.A0A067NES8"/>
<dbReference type="OrthoDB" id="3366231at2759"/>
<feature type="non-terminal residue" evidence="1">
    <location>
        <position position="255"/>
    </location>
</feature>
<dbReference type="VEuPathDB" id="FungiDB:PLEOSDRAFT_1051142"/>
<gene>
    <name evidence="1" type="ORF">PLEOSDRAFT_1051142</name>
</gene>
<evidence type="ECO:0008006" key="3">
    <source>
        <dbReference type="Google" id="ProtNLM"/>
    </source>
</evidence>
<proteinExistence type="predicted"/>
<name>A0A067NES8_PLEO1</name>
<evidence type="ECO:0000313" key="1">
    <source>
        <dbReference type="EMBL" id="KDQ22276.1"/>
    </source>
</evidence>